<dbReference type="eggNOG" id="KOG1425">
    <property type="taxonomic scope" value="Eukaryota"/>
</dbReference>
<feature type="region of interest" description="Disordered" evidence="2">
    <location>
        <begin position="9"/>
        <end position="67"/>
    </location>
</feature>
<dbReference type="RefSeq" id="XP_004830874.1">
    <property type="nucleotide sequence ID" value="XM_004830817.1"/>
</dbReference>
<dbReference type="STRING" id="1537102.L0B116"/>
<feature type="compositionally biased region" description="Acidic residues" evidence="2">
    <location>
        <begin position="160"/>
        <end position="169"/>
    </location>
</feature>
<feature type="coiled-coil region" evidence="1">
    <location>
        <begin position="278"/>
        <end position="305"/>
    </location>
</feature>
<protein>
    <submittedName>
        <fullName evidence="4">Micro-fibrillar-associated protein 1 C-terminus domain-containing protein</fullName>
    </submittedName>
</protein>
<accession>L0B116</accession>
<dbReference type="PANTHER" id="PTHR15327">
    <property type="entry name" value="MICROFIBRIL-ASSOCIATED PROTEIN"/>
    <property type="match status" value="1"/>
</dbReference>
<dbReference type="InterPro" id="IPR033194">
    <property type="entry name" value="MFAP1"/>
</dbReference>
<feature type="compositionally biased region" description="Basic residues" evidence="2">
    <location>
        <begin position="19"/>
        <end position="30"/>
    </location>
</feature>
<organism evidence="4 5">
    <name type="scientific">Theileria equi strain WA</name>
    <dbReference type="NCBI Taxonomy" id="1537102"/>
    <lineage>
        <taxon>Eukaryota</taxon>
        <taxon>Sar</taxon>
        <taxon>Alveolata</taxon>
        <taxon>Apicomplexa</taxon>
        <taxon>Aconoidasida</taxon>
        <taxon>Piroplasmida</taxon>
        <taxon>Theileriidae</taxon>
        <taxon>Theileria</taxon>
    </lineage>
</organism>
<dbReference type="KEGG" id="beq:BEWA_006170"/>
<dbReference type="OrthoDB" id="1111734at2759"/>
<dbReference type="EMBL" id="CP001670">
    <property type="protein sequence ID" value="AFZ81208.1"/>
    <property type="molecule type" value="Genomic_DNA"/>
</dbReference>
<evidence type="ECO:0000259" key="3">
    <source>
        <dbReference type="Pfam" id="PF06991"/>
    </source>
</evidence>
<dbReference type="AlphaFoldDB" id="L0B116"/>
<dbReference type="Proteomes" id="UP000031512">
    <property type="component" value="Chromosome 3"/>
</dbReference>
<proteinExistence type="predicted"/>
<feature type="compositionally biased region" description="Basic and acidic residues" evidence="2">
    <location>
        <begin position="148"/>
        <end position="159"/>
    </location>
</feature>
<feature type="region of interest" description="Disordered" evidence="2">
    <location>
        <begin position="390"/>
        <end position="420"/>
    </location>
</feature>
<feature type="compositionally biased region" description="Acidic residues" evidence="2">
    <location>
        <begin position="48"/>
        <end position="62"/>
    </location>
</feature>
<name>L0B116_THEEQ</name>
<feature type="compositionally biased region" description="Basic and acidic residues" evidence="2">
    <location>
        <begin position="411"/>
        <end position="420"/>
    </location>
</feature>
<evidence type="ECO:0000313" key="5">
    <source>
        <dbReference type="Proteomes" id="UP000031512"/>
    </source>
</evidence>
<feature type="coiled-coil region" evidence="1">
    <location>
        <begin position="198"/>
        <end position="252"/>
    </location>
</feature>
<keyword evidence="5" id="KW-1185">Reference proteome</keyword>
<feature type="domain" description="Micro-fibrillar-associated protein 1 C-terminal" evidence="3">
    <location>
        <begin position="178"/>
        <end position="389"/>
    </location>
</feature>
<dbReference type="VEuPathDB" id="PiroplasmaDB:BEWA_006170"/>
<dbReference type="GeneID" id="15806477"/>
<dbReference type="InterPro" id="IPR009730">
    <property type="entry name" value="MFAP1_C"/>
</dbReference>
<evidence type="ECO:0000313" key="4">
    <source>
        <dbReference type="EMBL" id="AFZ81208.1"/>
    </source>
</evidence>
<reference evidence="4 5" key="1">
    <citation type="journal article" date="2012" name="BMC Genomics">
        <title>Comparative genomic analysis and phylogenetic position of Theileria equi.</title>
        <authorList>
            <person name="Kappmeyer L.S."/>
            <person name="Thiagarajan M."/>
            <person name="Herndon D.R."/>
            <person name="Ramsay J.D."/>
            <person name="Caler E."/>
            <person name="Djikeng A."/>
            <person name="Gillespie J.J."/>
            <person name="Lau A.O."/>
            <person name="Roalson E.H."/>
            <person name="Silva J.C."/>
            <person name="Silva M.G."/>
            <person name="Suarez C.E."/>
            <person name="Ueti M.W."/>
            <person name="Nene V.M."/>
            <person name="Mealey R.H."/>
            <person name="Knowles D.P."/>
            <person name="Brayton K.A."/>
        </authorList>
    </citation>
    <scope>NUCLEOTIDE SEQUENCE [LARGE SCALE GENOMIC DNA]</scope>
    <source>
        <strain evidence="4 5">WA</strain>
    </source>
</reference>
<keyword evidence="1" id="KW-0175">Coiled coil</keyword>
<gene>
    <name evidence="4" type="ORF">BEWA_006170</name>
</gene>
<dbReference type="Pfam" id="PF06991">
    <property type="entry name" value="MFAP1"/>
    <property type="match status" value="1"/>
</dbReference>
<sequence>MSTLELFRVLGEDANRKPSPPRHILKKRKASQAPRVQRYWPGKAPEYGNDDESLSENSDDDYQQSTTLVETEPDRRILRYNTTKVEESVDISERIKSRRAQVETIIITEANTKPEVEEIKVEQEPVNLNERENNRLLMRQRALEYRKKEEETLIRKVSDSESDEDEDDLDHYNDDVHESSSLPMTKPVFVPKNKRLTVIEKEEIKKEEQEKIENEKKRLMERKNQTKELLVKKLAEAEYQEDEEKETELIDDTDTLDEKEYELWKIRELKRIIRDREERDAHRKLEEEIERRRNMTEEEREKDNEIIDAGKVKVERGKLRFLQKYYHKGAFFMDKLDDKSEPLYARDFNAPTAEDCIDKSLLPKAMRVRRGLFGKQGQVKHTHLADVDTTNHDMPWSKPLKKFTPAGTKQQFDRPSRKAL</sequence>
<feature type="region of interest" description="Disordered" evidence="2">
    <location>
        <begin position="148"/>
        <end position="186"/>
    </location>
</feature>
<evidence type="ECO:0000256" key="1">
    <source>
        <dbReference type="SAM" id="Coils"/>
    </source>
</evidence>
<evidence type="ECO:0000256" key="2">
    <source>
        <dbReference type="SAM" id="MobiDB-lite"/>
    </source>
</evidence>